<dbReference type="Proteomes" id="UP000649232">
    <property type="component" value="Unassembled WGS sequence"/>
</dbReference>
<feature type="domain" description="GST N-terminal" evidence="1">
    <location>
        <begin position="1"/>
        <end position="75"/>
    </location>
</feature>
<reference evidence="2 3" key="1">
    <citation type="submission" date="2020-12" db="EMBL/GenBank/DDBJ databases">
        <title>Draft genome sequences of nine environmental bacterial isolates colonizing plastic.</title>
        <authorList>
            <person name="Borre I."/>
            <person name="Sonnenschein E.C."/>
        </authorList>
    </citation>
    <scope>NUCLEOTIDE SEQUENCE [LARGE SCALE GENOMIC DNA]</scope>
    <source>
        <strain evidence="2 3">IB30</strain>
    </source>
</reference>
<evidence type="ECO:0000259" key="1">
    <source>
        <dbReference type="PROSITE" id="PS50404"/>
    </source>
</evidence>
<dbReference type="PROSITE" id="PS50404">
    <property type="entry name" value="GST_NTER"/>
    <property type="match status" value="1"/>
</dbReference>
<dbReference type="PANTHER" id="PTHR44051:SF8">
    <property type="entry name" value="GLUTATHIONE S-TRANSFERASE GSTA"/>
    <property type="match status" value="1"/>
</dbReference>
<dbReference type="Pfam" id="PF02798">
    <property type="entry name" value="GST_N"/>
    <property type="match status" value="1"/>
</dbReference>
<sequence length="75" mass="8382">MSNIVLYMAPGSCARVSIIVLEELELEFETPVVRFMKGEHKSPEFKVKNPKGKVPALNYNGQALTENVAIITYLN</sequence>
<dbReference type="PANTHER" id="PTHR44051">
    <property type="entry name" value="GLUTATHIONE S-TRANSFERASE-RELATED"/>
    <property type="match status" value="1"/>
</dbReference>
<evidence type="ECO:0000313" key="2">
    <source>
        <dbReference type="EMBL" id="MBJ2137629.1"/>
    </source>
</evidence>
<dbReference type="EMBL" id="JAEILT010000022">
    <property type="protein sequence ID" value="MBJ2137629.1"/>
    <property type="molecule type" value="Genomic_DNA"/>
</dbReference>
<comment type="caution">
    <text evidence="2">The sequence shown here is derived from an EMBL/GenBank/DDBJ whole genome shotgun (WGS) entry which is preliminary data.</text>
</comment>
<protein>
    <submittedName>
        <fullName evidence="2">Glutathione S-transferase N-terminal domain-containing protein</fullName>
    </submittedName>
</protein>
<dbReference type="SUPFAM" id="SSF52833">
    <property type="entry name" value="Thioredoxin-like"/>
    <property type="match status" value="1"/>
</dbReference>
<gene>
    <name evidence="2" type="ORF">JEU11_14300</name>
</gene>
<dbReference type="RefSeq" id="WP_198825180.1">
    <property type="nucleotide sequence ID" value="NZ_JAEILT010000022.1"/>
</dbReference>
<dbReference type="Gene3D" id="3.40.30.10">
    <property type="entry name" value="Glutaredoxin"/>
    <property type="match status" value="1"/>
</dbReference>
<dbReference type="InterPro" id="IPR036249">
    <property type="entry name" value="Thioredoxin-like_sf"/>
</dbReference>
<accession>A0ABS0WGN7</accession>
<proteinExistence type="predicted"/>
<evidence type="ECO:0000313" key="3">
    <source>
        <dbReference type="Proteomes" id="UP000649232"/>
    </source>
</evidence>
<organism evidence="2 3">
    <name type="scientific">Paraglaciecola chathamensis</name>
    <dbReference type="NCBI Taxonomy" id="368405"/>
    <lineage>
        <taxon>Bacteria</taxon>
        <taxon>Pseudomonadati</taxon>
        <taxon>Pseudomonadota</taxon>
        <taxon>Gammaproteobacteria</taxon>
        <taxon>Alteromonadales</taxon>
        <taxon>Alteromonadaceae</taxon>
        <taxon>Paraglaciecola</taxon>
    </lineage>
</organism>
<dbReference type="InterPro" id="IPR004045">
    <property type="entry name" value="Glutathione_S-Trfase_N"/>
</dbReference>
<name>A0ABS0WGN7_9ALTE</name>